<dbReference type="RefSeq" id="WP_191305284.1">
    <property type="nucleotide sequence ID" value="NZ_BNAR01000025.1"/>
</dbReference>
<keyword evidence="9" id="KW-0175">Coiled coil</keyword>
<keyword evidence="8" id="KW-0902">Two-component regulatory system</keyword>
<name>A0ABQ3MWQ0_9PSEU</name>
<keyword evidence="10" id="KW-1133">Transmembrane helix</keyword>
<dbReference type="PANTHER" id="PTHR24421">
    <property type="entry name" value="NITRATE/NITRITE SENSOR PROTEIN NARX-RELATED"/>
    <property type="match status" value="1"/>
</dbReference>
<dbReference type="CDD" id="cd16917">
    <property type="entry name" value="HATPase_UhpB-NarQ-NarX-like"/>
    <property type="match status" value="1"/>
</dbReference>
<evidence type="ECO:0000256" key="5">
    <source>
        <dbReference type="ARBA" id="ARBA00022741"/>
    </source>
</evidence>
<evidence type="ECO:0000256" key="6">
    <source>
        <dbReference type="ARBA" id="ARBA00022777"/>
    </source>
</evidence>
<comment type="caution">
    <text evidence="12">The sequence shown here is derived from an EMBL/GenBank/DDBJ whole genome shotgun (WGS) entry which is preliminary data.</text>
</comment>
<proteinExistence type="predicted"/>
<evidence type="ECO:0000256" key="9">
    <source>
        <dbReference type="SAM" id="Coils"/>
    </source>
</evidence>
<feature type="coiled-coil region" evidence="9">
    <location>
        <begin position="168"/>
        <end position="197"/>
    </location>
</feature>
<evidence type="ECO:0000256" key="2">
    <source>
        <dbReference type="ARBA" id="ARBA00012438"/>
    </source>
</evidence>
<dbReference type="EMBL" id="BNAR01000025">
    <property type="protein sequence ID" value="GHH61282.1"/>
    <property type="molecule type" value="Genomic_DNA"/>
</dbReference>
<feature type="transmembrane region" description="Helical" evidence="10">
    <location>
        <begin position="51"/>
        <end position="71"/>
    </location>
</feature>
<dbReference type="InterPro" id="IPR050482">
    <property type="entry name" value="Sensor_HK_TwoCompSys"/>
</dbReference>
<keyword evidence="13" id="KW-1185">Reference proteome</keyword>
<evidence type="ECO:0000256" key="3">
    <source>
        <dbReference type="ARBA" id="ARBA00022553"/>
    </source>
</evidence>
<accession>A0ABQ3MWQ0</accession>
<protein>
    <recommendedName>
        <fullName evidence="2">histidine kinase</fullName>
        <ecNumber evidence="2">2.7.13.3</ecNumber>
    </recommendedName>
</protein>
<evidence type="ECO:0000259" key="11">
    <source>
        <dbReference type="Pfam" id="PF07730"/>
    </source>
</evidence>
<feature type="transmembrane region" description="Helical" evidence="10">
    <location>
        <begin position="103"/>
        <end position="121"/>
    </location>
</feature>
<evidence type="ECO:0000256" key="8">
    <source>
        <dbReference type="ARBA" id="ARBA00023012"/>
    </source>
</evidence>
<feature type="transmembrane region" description="Helical" evidence="10">
    <location>
        <begin position="128"/>
        <end position="144"/>
    </location>
</feature>
<feature type="domain" description="Signal transduction histidine kinase subgroup 3 dimerisation and phosphoacceptor" evidence="11">
    <location>
        <begin position="196"/>
        <end position="261"/>
    </location>
</feature>
<dbReference type="Gene3D" id="1.20.5.1930">
    <property type="match status" value="1"/>
</dbReference>
<keyword evidence="4" id="KW-0808">Transferase</keyword>
<dbReference type="Pfam" id="PF07730">
    <property type="entry name" value="HisKA_3"/>
    <property type="match status" value="1"/>
</dbReference>
<dbReference type="Gene3D" id="3.30.565.10">
    <property type="entry name" value="Histidine kinase-like ATPase, C-terminal domain"/>
    <property type="match status" value="1"/>
</dbReference>
<keyword evidence="5" id="KW-0547">Nucleotide-binding</keyword>
<evidence type="ECO:0000256" key="1">
    <source>
        <dbReference type="ARBA" id="ARBA00000085"/>
    </source>
</evidence>
<dbReference type="Proteomes" id="UP000605568">
    <property type="component" value="Unassembled WGS sequence"/>
</dbReference>
<evidence type="ECO:0000256" key="4">
    <source>
        <dbReference type="ARBA" id="ARBA00022679"/>
    </source>
</evidence>
<evidence type="ECO:0000313" key="12">
    <source>
        <dbReference type="EMBL" id="GHH61282.1"/>
    </source>
</evidence>
<comment type="catalytic activity">
    <reaction evidence="1">
        <text>ATP + protein L-histidine = ADP + protein N-phospho-L-histidine.</text>
        <dbReference type="EC" id="2.7.13.3"/>
    </reaction>
</comment>
<evidence type="ECO:0000256" key="10">
    <source>
        <dbReference type="SAM" id="Phobius"/>
    </source>
</evidence>
<dbReference type="InterPro" id="IPR011712">
    <property type="entry name" value="Sig_transdc_His_kin_sub3_dim/P"/>
</dbReference>
<sequence length="403" mass="43489">MLTRLREALAGAGFALLHGESPRVPQKLRLLTMGSALLGLVLNAFPSRMTAAHPAAMVWSLGILSVLPVLLCFHRPLLAWRSSTILLAVLPFLQPGLAAKWGWPWMPGLVLAAAVVLYVVAESNAQPVLVWVYLVTLGVVALHVRDWRDFSLAGAIALGVLVLGSTRRSRYIAEAERGEQERRRVQEEIRAATLEERALIARELHDVVAHHMSVLALRADSARYRFPGLSEQLRAEFVAMQETAREGMTEMRRLLGVLRATDGSTERAPQPGVGQIEELAGRLRDAGVDVVLDVRLGDTQVPAGVALSAYRITQEALSNAVRHAAGAAVDVSVRASAAELRVRVHNTRGEETLAGNDDRARHGLLGMRERVTALGGMMIAAPQADGGFLVEVSVPLNSSGVAE</sequence>
<keyword evidence="10" id="KW-0812">Transmembrane</keyword>
<keyword evidence="7" id="KW-0067">ATP-binding</keyword>
<dbReference type="EC" id="2.7.13.3" evidence="2"/>
<dbReference type="SUPFAM" id="SSF55874">
    <property type="entry name" value="ATPase domain of HSP90 chaperone/DNA topoisomerase II/histidine kinase"/>
    <property type="match status" value="1"/>
</dbReference>
<reference evidence="13" key="1">
    <citation type="journal article" date="2019" name="Int. J. Syst. Evol. Microbiol.">
        <title>The Global Catalogue of Microorganisms (GCM) 10K type strain sequencing project: providing services to taxonomists for standard genome sequencing and annotation.</title>
        <authorList>
            <consortium name="The Broad Institute Genomics Platform"/>
            <consortium name="The Broad Institute Genome Sequencing Center for Infectious Disease"/>
            <person name="Wu L."/>
            <person name="Ma J."/>
        </authorList>
    </citation>
    <scope>NUCLEOTIDE SEQUENCE [LARGE SCALE GENOMIC DNA]</scope>
    <source>
        <strain evidence="13">CGMCC 4.7367</strain>
    </source>
</reference>
<organism evidence="12 13">
    <name type="scientific">Lentzea cavernae</name>
    <dbReference type="NCBI Taxonomy" id="2020703"/>
    <lineage>
        <taxon>Bacteria</taxon>
        <taxon>Bacillati</taxon>
        <taxon>Actinomycetota</taxon>
        <taxon>Actinomycetes</taxon>
        <taxon>Pseudonocardiales</taxon>
        <taxon>Pseudonocardiaceae</taxon>
        <taxon>Lentzea</taxon>
    </lineage>
</organism>
<evidence type="ECO:0000313" key="13">
    <source>
        <dbReference type="Proteomes" id="UP000605568"/>
    </source>
</evidence>
<dbReference type="InterPro" id="IPR036890">
    <property type="entry name" value="HATPase_C_sf"/>
</dbReference>
<keyword evidence="10" id="KW-0472">Membrane</keyword>
<dbReference type="PANTHER" id="PTHR24421:SF10">
    <property type="entry name" value="NITRATE_NITRITE SENSOR PROTEIN NARQ"/>
    <property type="match status" value="1"/>
</dbReference>
<keyword evidence="3" id="KW-0597">Phosphoprotein</keyword>
<keyword evidence="6" id="KW-0418">Kinase</keyword>
<evidence type="ECO:0000256" key="7">
    <source>
        <dbReference type="ARBA" id="ARBA00022840"/>
    </source>
</evidence>
<gene>
    <name evidence="12" type="ORF">GCM10017774_87000</name>
</gene>